<evidence type="ECO:0000313" key="3">
    <source>
        <dbReference type="Proteomes" id="UP000828924"/>
    </source>
</evidence>
<evidence type="ECO:0008006" key="4">
    <source>
        <dbReference type="Google" id="ProtNLM"/>
    </source>
</evidence>
<sequence length="161" mass="17417">MRWAGDLRYSFACAALLLGLLLVIDAGNDTLTAVRAVLWAGLSLLLFLVLLPPRVAAGGNWVEVRGVWRTRRARTDRLASVACSDGVAQRLVLRDADGGAVEVEPRVLLANPRLWHLLDTGVRTSEAHGTLRSGGPELRRLAGRIDAETARAVFRVSGLDD</sequence>
<organism evidence="2 3">
    <name type="scientific">Streptomyces formicae</name>
    <dbReference type="NCBI Taxonomy" id="1616117"/>
    <lineage>
        <taxon>Bacteria</taxon>
        <taxon>Bacillati</taxon>
        <taxon>Actinomycetota</taxon>
        <taxon>Actinomycetes</taxon>
        <taxon>Kitasatosporales</taxon>
        <taxon>Streptomycetaceae</taxon>
        <taxon>Streptomyces</taxon>
    </lineage>
</organism>
<keyword evidence="1" id="KW-0812">Transmembrane</keyword>
<proteinExistence type="predicted"/>
<protein>
    <recommendedName>
        <fullName evidence="4">Integral membrane protein</fullName>
    </recommendedName>
</protein>
<evidence type="ECO:0000313" key="2">
    <source>
        <dbReference type="EMBL" id="UNM16460.1"/>
    </source>
</evidence>
<reference evidence="2 3" key="1">
    <citation type="submission" date="2021-03" db="EMBL/GenBank/DDBJ databases">
        <title>Complete genome of Streptomyces formicae strain 1H-GS9 (DSM 100524).</title>
        <authorList>
            <person name="Atanasov K.E."/>
            <person name="Altabella T."/>
            <person name="Ferrer A."/>
        </authorList>
    </citation>
    <scope>NUCLEOTIDE SEQUENCE [LARGE SCALE GENOMIC DNA]</scope>
    <source>
        <strain evidence="2 3">1H-GS9</strain>
    </source>
</reference>
<keyword evidence="3" id="KW-1185">Reference proteome</keyword>
<dbReference type="EMBL" id="CP071872">
    <property type="protein sequence ID" value="UNM16460.1"/>
    <property type="molecule type" value="Genomic_DNA"/>
</dbReference>
<feature type="transmembrane region" description="Helical" evidence="1">
    <location>
        <begin position="36"/>
        <end position="62"/>
    </location>
</feature>
<evidence type="ECO:0000256" key="1">
    <source>
        <dbReference type="SAM" id="Phobius"/>
    </source>
</evidence>
<name>A0ABY3X0X3_9ACTN</name>
<keyword evidence="1" id="KW-1133">Transmembrane helix</keyword>
<gene>
    <name evidence="2" type="ORF">J4032_11625</name>
</gene>
<dbReference type="Proteomes" id="UP000828924">
    <property type="component" value="Chromosome"/>
</dbReference>
<keyword evidence="1" id="KW-0472">Membrane</keyword>
<accession>A0ABY3X0X3</accession>